<feature type="region of interest" description="Disordered" evidence="1">
    <location>
        <begin position="145"/>
        <end position="185"/>
    </location>
</feature>
<keyword evidence="5" id="KW-1185">Reference proteome</keyword>
<sequence length="185" mass="20801">MTSPLQRKLFESHLTTSPPWIDLLHQLPIELSDYTSFLISYSDKLLSPSEDELRIEELFEDELFEDSKENETIDTDIIMSNMQQSSYCQSYSSSTLTNSSNGGAPQTWRSSESMSSNSQGTTVHRISEQPGQLPLKETLRYEASGKLIGEQPATSGRIEDVSEADTECESAERMEGEYAIRERGV</sequence>
<reference evidence="3 4" key="1">
    <citation type="submission" date="2018-12" db="EMBL/GenBank/DDBJ databases">
        <title>Venturia inaequalis Genome Resource.</title>
        <authorList>
            <person name="Lichtner F.J."/>
        </authorList>
    </citation>
    <scope>NUCLEOTIDE SEQUENCE [LARGE SCALE GENOMIC DNA]</scope>
    <source>
        <strain evidence="3 4">120213</strain>
        <strain evidence="2 5">DMI_063113</strain>
    </source>
</reference>
<proteinExistence type="predicted"/>
<name>A0A8H3VCU2_VENIN</name>
<comment type="caution">
    <text evidence="3">The sequence shown here is derived from an EMBL/GenBank/DDBJ whole genome shotgun (WGS) entry which is preliminary data.</text>
</comment>
<dbReference type="EMBL" id="WNWS01000048">
    <property type="protein sequence ID" value="KAE9984619.1"/>
    <property type="molecule type" value="Genomic_DNA"/>
</dbReference>
<feature type="compositionally biased region" description="Basic and acidic residues" evidence="1">
    <location>
        <begin position="170"/>
        <end position="185"/>
    </location>
</feature>
<accession>A0A8H3VCU2</accession>
<evidence type="ECO:0000313" key="3">
    <source>
        <dbReference type="EMBL" id="KAE9984619.1"/>
    </source>
</evidence>
<feature type="compositionally biased region" description="Low complexity" evidence="1">
    <location>
        <begin position="91"/>
        <end position="101"/>
    </location>
</feature>
<organism evidence="3 4">
    <name type="scientific">Venturia inaequalis</name>
    <name type="common">Apple scab fungus</name>
    <dbReference type="NCBI Taxonomy" id="5025"/>
    <lineage>
        <taxon>Eukaryota</taxon>
        <taxon>Fungi</taxon>
        <taxon>Dikarya</taxon>
        <taxon>Ascomycota</taxon>
        <taxon>Pezizomycotina</taxon>
        <taxon>Dothideomycetes</taxon>
        <taxon>Pleosporomycetidae</taxon>
        <taxon>Venturiales</taxon>
        <taxon>Venturiaceae</taxon>
        <taxon>Venturia</taxon>
    </lineage>
</organism>
<gene>
    <name evidence="2" type="ORF">EG327_007795</name>
    <name evidence="3" type="ORF">EG328_008453</name>
</gene>
<feature type="compositionally biased region" description="Polar residues" evidence="1">
    <location>
        <begin position="102"/>
        <end position="124"/>
    </location>
</feature>
<evidence type="ECO:0000313" key="5">
    <source>
        <dbReference type="Proteomes" id="UP000490939"/>
    </source>
</evidence>
<dbReference type="Proteomes" id="UP000490939">
    <property type="component" value="Unassembled WGS sequence"/>
</dbReference>
<evidence type="ECO:0000256" key="1">
    <source>
        <dbReference type="SAM" id="MobiDB-lite"/>
    </source>
</evidence>
<dbReference type="OrthoDB" id="4161095at2759"/>
<dbReference type="AlphaFoldDB" id="A0A8H3VCU2"/>
<feature type="region of interest" description="Disordered" evidence="1">
    <location>
        <begin position="91"/>
        <end position="132"/>
    </location>
</feature>
<evidence type="ECO:0000313" key="2">
    <source>
        <dbReference type="EMBL" id="KAE9977239.1"/>
    </source>
</evidence>
<dbReference type="Proteomes" id="UP000447873">
    <property type="component" value="Unassembled WGS sequence"/>
</dbReference>
<evidence type="ECO:0000313" key="4">
    <source>
        <dbReference type="Proteomes" id="UP000447873"/>
    </source>
</evidence>
<dbReference type="EMBL" id="WNWR01000476">
    <property type="protein sequence ID" value="KAE9977239.1"/>
    <property type="molecule type" value="Genomic_DNA"/>
</dbReference>
<protein>
    <submittedName>
        <fullName evidence="3">Uncharacterized protein</fullName>
    </submittedName>
</protein>